<dbReference type="Pfam" id="PF03142">
    <property type="entry name" value="Chitin_synth_2"/>
    <property type="match status" value="1"/>
</dbReference>
<dbReference type="SUPFAM" id="SSF53448">
    <property type="entry name" value="Nucleotide-diphospho-sugar transferases"/>
    <property type="match status" value="1"/>
</dbReference>
<feature type="transmembrane region" description="Helical" evidence="11">
    <location>
        <begin position="486"/>
        <end position="513"/>
    </location>
</feature>
<organism evidence="13 14">
    <name type="scientific">Emydomyces testavorans</name>
    <dbReference type="NCBI Taxonomy" id="2070801"/>
    <lineage>
        <taxon>Eukaryota</taxon>
        <taxon>Fungi</taxon>
        <taxon>Dikarya</taxon>
        <taxon>Ascomycota</taxon>
        <taxon>Pezizomycotina</taxon>
        <taxon>Eurotiomycetes</taxon>
        <taxon>Eurotiomycetidae</taxon>
        <taxon>Onygenales</taxon>
        <taxon>Nannizziopsiaceae</taxon>
        <taxon>Emydomyces</taxon>
    </lineage>
</organism>
<evidence type="ECO:0000256" key="3">
    <source>
        <dbReference type="ARBA" id="ARBA00022475"/>
    </source>
</evidence>
<comment type="subcellular location">
    <subcellularLocation>
        <location evidence="1">Cell membrane</location>
        <topology evidence="1">Multi-pass membrane protein</topology>
    </subcellularLocation>
</comment>
<accession>A0AAF0IJH9</accession>
<evidence type="ECO:0000256" key="11">
    <source>
        <dbReference type="SAM" id="Phobius"/>
    </source>
</evidence>
<evidence type="ECO:0000259" key="12">
    <source>
        <dbReference type="Pfam" id="PF22997"/>
    </source>
</evidence>
<sequence>MSLPQRPGRPDLSQQPSFRESYHRRKHDIESGGYSDTPTSPGRQSRRNQSFFSTGPSSPTSPREQDSVASRDLNRKRSLIRPERTRIGRDHPNYHYRQHAQNMPTYPSTTGNDPVIEDPAEAETISSGSTDTKSLKREKGSNSLEYDGPRTAKPGHTVPTGRSNQVKMQRKLSRKMSRSYKENEKRRQKELEAIRPPSLWNVYCATVTFWCPDFLLKCFGMPAKAQRRAWREKMGLISLILLICGFVGFLTFGFTQIVCGSPGVRLKINHVDSGYLIVHGKAYNLVGSAHPAAIGIPGGSNVIYDLPHKYGGQDVSFLFQNVNGACKGIITAVDGAGIPTNADQDMGWYFPCVAFNQDGSSQPNFTQPEYTGYACHTTAKARNAFYELHTDGEVYFTWNDVKNKTRNLIVYSGNVLDLDLLAWFNTSQVYYPARFDELRTNPDFKGVDITHLFQSSADKRLAKCLSEIIRVGSVDTDTVGCIASKVVLYISLVFILSVVLVKFFLALGFQWFIARRFAAPKTAIDPQSKERKRQIEDWSNDIYRPGPRLNDPTAPDRSSRRGSSLFPTTSRFSSPYVLGAQKQRPMPTTMASQNAGSRLNAPSAMYKAGQNPSQATLSVEYFNRQSVAASRSSLMVPDPRYSTISDLEGQGPAELIHEAVVPQPPPEWQPFGYPLAHAICLVTAYSEGEEGLRTTLDSIAMTDYPNSHKAIIVICDGMIKGKGEDLTTPEICLSMMGDYAVLPEDVQAFSYVAVASGAKRHNMAKVFSGFYDYGENSVVPREKQQRVPMMVIVKCGTPDESKHSKPGNRGKRDSQIILMSFLQKVMFDERMTELEFEMFNGLWKITGISPDFYEIVLMVDADTKVFPDSLTHMISAMVRDPEIMGLCGETKIANKAQSWVTMIQVFEYFISHHLSKSFESVFGGVTCLPGCFCMYRIKAPKGGQNYWVPILANPDVVEHYSENVVDTLHKKNLLLLGEDRYLSTLMLKTFPKRKQVFVPQAVCKTTVPEEFKVLLSQRRRWINSTVHNLMELILVRDLCGTFCFSMQFVVFMELVGTLVLPAAIAFTFYVVIISIIKKPVQIIPLILLALILGLPAVLIVVTAHRLSYVAWMFIYLLSLPIWNFVLPTYAYWKFDDFSWGDTRKTAGEKTKKAGIEYEGEFDSSKITMKRWRDFEKGLDPSRLACLDKINANRR</sequence>
<feature type="transmembrane region" description="Helical" evidence="11">
    <location>
        <begin position="1082"/>
        <end position="1101"/>
    </location>
</feature>
<keyword evidence="7 11" id="KW-1133">Transmembrane helix</keyword>
<evidence type="ECO:0000256" key="4">
    <source>
        <dbReference type="ARBA" id="ARBA00022676"/>
    </source>
</evidence>
<keyword evidence="14" id="KW-1185">Reference proteome</keyword>
<protein>
    <recommendedName>
        <fullName evidence="2">chitin synthase</fullName>
        <ecNumber evidence="2">2.4.1.16</ecNumber>
    </recommendedName>
</protein>
<feature type="transmembrane region" description="Helical" evidence="11">
    <location>
        <begin position="1108"/>
        <end position="1132"/>
    </location>
</feature>
<evidence type="ECO:0000256" key="1">
    <source>
        <dbReference type="ARBA" id="ARBA00004651"/>
    </source>
</evidence>
<feature type="compositionally biased region" description="Basic and acidic residues" evidence="10">
    <location>
        <begin position="527"/>
        <end position="536"/>
    </location>
</feature>
<feature type="compositionally biased region" description="Polar residues" evidence="10">
    <location>
        <begin position="99"/>
        <end position="112"/>
    </location>
</feature>
<evidence type="ECO:0000256" key="8">
    <source>
        <dbReference type="ARBA" id="ARBA00023136"/>
    </source>
</evidence>
<feature type="region of interest" description="Disordered" evidence="10">
    <location>
        <begin position="524"/>
        <end position="572"/>
    </location>
</feature>
<evidence type="ECO:0000256" key="5">
    <source>
        <dbReference type="ARBA" id="ARBA00022679"/>
    </source>
</evidence>
<keyword evidence="9" id="KW-0325">Glycoprotein</keyword>
<evidence type="ECO:0000256" key="10">
    <source>
        <dbReference type="SAM" id="MobiDB-lite"/>
    </source>
</evidence>
<feature type="region of interest" description="Disordered" evidence="10">
    <location>
        <begin position="1"/>
        <end position="184"/>
    </location>
</feature>
<dbReference type="AlphaFoldDB" id="A0AAF0IJH9"/>
<feature type="compositionally biased region" description="Polar residues" evidence="10">
    <location>
        <begin position="34"/>
        <end position="49"/>
    </location>
</feature>
<dbReference type="InterPro" id="IPR004835">
    <property type="entry name" value="Chitin_synth"/>
</dbReference>
<keyword evidence="3" id="KW-1003">Cell membrane</keyword>
<feature type="compositionally biased region" description="Basic and acidic residues" evidence="10">
    <location>
        <begin position="72"/>
        <end position="93"/>
    </location>
</feature>
<evidence type="ECO:0000256" key="2">
    <source>
        <dbReference type="ARBA" id="ARBA00012543"/>
    </source>
</evidence>
<reference evidence="13" key="1">
    <citation type="submission" date="2023-03" db="EMBL/GenBank/DDBJ databases">
        <title>Emydomyces testavorans Genome Sequence.</title>
        <authorList>
            <person name="Hoyer L."/>
        </authorList>
    </citation>
    <scope>NUCLEOTIDE SEQUENCE</scope>
    <source>
        <strain evidence="13">16-2883</strain>
    </source>
</reference>
<dbReference type="GO" id="GO:0004100">
    <property type="term" value="F:chitin synthase activity"/>
    <property type="evidence" value="ECO:0007669"/>
    <property type="project" value="UniProtKB-EC"/>
</dbReference>
<dbReference type="PANTHER" id="PTHR22914:SF16">
    <property type="entry name" value="CHITIN SYNTHASE 3"/>
    <property type="match status" value="1"/>
</dbReference>
<dbReference type="Proteomes" id="UP001219355">
    <property type="component" value="Chromosome 3"/>
</dbReference>
<evidence type="ECO:0000256" key="6">
    <source>
        <dbReference type="ARBA" id="ARBA00022692"/>
    </source>
</evidence>
<dbReference type="EMBL" id="CP120629">
    <property type="protein sequence ID" value="WEW59308.1"/>
    <property type="molecule type" value="Genomic_DNA"/>
</dbReference>
<keyword evidence="5 13" id="KW-0808">Transferase</keyword>
<keyword evidence="8 11" id="KW-0472">Membrane</keyword>
<dbReference type="Gene3D" id="3.90.550.10">
    <property type="entry name" value="Spore Coat Polysaccharide Biosynthesis Protein SpsA, Chain A"/>
    <property type="match status" value="1"/>
</dbReference>
<feature type="compositionally biased region" description="Polar residues" evidence="10">
    <location>
        <begin position="561"/>
        <end position="572"/>
    </location>
</feature>
<dbReference type="GO" id="GO:0005886">
    <property type="term" value="C:plasma membrane"/>
    <property type="evidence" value="ECO:0007669"/>
    <property type="project" value="UniProtKB-SubCell"/>
</dbReference>
<evidence type="ECO:0000256" key="9">
    <source>
        <dbReference type="ARBA" id="ARBA00023180"/>
    </source>
</evidence>
<dbReference type="GO" id="GO:0006031">
    <property type="term" value="P:chitin biosynthetic process"/>
    <property type="evidence" value="ECO:0007669"/>
    <property type="project" value="TreeGrafter"/>
</dbReference>
<evidence type="ECO:0000313" key="13">
    <source>
        <dbReference type="EMBL" id="WEW59308.1"/>
    </source>
</evidence>
<dbReference type="EC" id="2.4.1.16" evidence="2"/>
<feature type="compositionally biased region" description="Low complexity" evidence="10">
    <location>
        <begin position="50"/>
        <end position="62"/>
    </location>
</feature>
<dbReference type="GO" id="GO:0030428">
    <property type="term" value="C:cell septum"/>
    <property type="evidence" value="ECO:0007669"/>
    <property type="project" value="TreeGrafter"/>
</dbReference>
<keyword evidence="4 13" id="KW-0328">Glycosyltransferase</keyword>
<gene>
    <name evidence="13" type="primary">CHS3_1</name>
    <name evidence="13" type="ORF">PRK78_004777</name>
</gene>
<feature type="compositionally biased region" description="Basic residues" evidence="10">
    <location>
        <begin position="168"/>
        <end position="178"/>
    </location>
</feature>
<dbReference type="InterPro" id="IPR029044">
    <property type="entry name" value="Nucleotide-diphossugar_trans"/>
</dbReference>
<name>A0AAF0IJH9_9EURO</name>
<proteinExistence type="predicted"/>
<dbReference type="InterPro" id="IPR054295">
    <property type="entry name" value="CHS4-like_dom"/>
</dbReference>
<evidence type="ECO:0000256" key="7">
    <source>
        <dbReference type="ARBA" id="ARBA00022989"/>
    </source>
</evidence>
<dbReference type="PANTHER" id="PTHR22914">
    <property type="entry name" value="CHITIN SYNTHASE"/>
    <property type="match status" value="1"/>
</dbReference>
<feature type="transmembrane region" description="Helical" evidence="11">
    <location>
        <begin position="234"/>
        <end position="254"/>
    </location>
</feature>
<feature type="domain" description="Chitin synthase 4-like" evidence="12">
    <location>
        <begin position="394"/>
        <end position="473"/>
    </location>
</feature>
<dbReference type="Pfam" id="PF22997">
    <property type="entry name" value="CHS4"/>
    <property type="match status" value="1"/>
</dbReference>
<dbReference type="CDD" id="cd04190">
    <property type="entry name" value="Chitin_synth_C"/>
    <property type="match status" value="1"/>
</dbReference>
<feature type="transmembrane region" description="Helical" evidence="11">
    <location>
        <begin position="1054"/>
        <end position="1076"/>
    </location>
</feature>
<evidence type="ECO:0000313" key="14">
    <source>
        <dbReference type="Proteomes" id="UP001219355"/>
    </source>
</evidence>
<keyword evidence="6 11" id="KW-0812">Transmembrane</keyword>